<dbReference type="EMBL" id="QXUF01000087">
    <property type="protein sequence ID" value="RIM98569.1"/>
    <property type="molecule type" value="Genomic_DNA"/>
</dbReference>
<reference evidence="1 2" key="1">
    <citation type="journal article" date="2016" name="Front. Microbiol.">
        <title>Comprehensive Phylogenetic Analysis of Bovine Non-aureus Staphylococci Species Based on Whole-Genome Sequencing.</title>
        <authorList>
            <person name="Naushad S."/>
            <person name="Barkema H.W."/>
            <person name="Luby C."/>
            <person name="Condas L.A."/>
            <person name="Nobrega D.B."/>
            <person name="Carson D.A."/>
            <person name="De Buck J."/>
        </authorList>
    </citation>
    <scope>NUCLEOTIDE SEQUENCE [LARGE SCALE GENOMIC DNA]</scope>
    <source>
        <strain evidence="1 2">SNUC 4554</strain>
    </source>
</reference>
<dbReference type="RefSeq" id="WP_119584961.1">
    <property type="nucleotide sequence ID" value="NZ_JAWVBH010000001.1"/>
</dbReference>
<evidence type="ECO:0000313" key="2">
    <source>
        <dbReference type="Proteomes" id="UP000286317"/>
    </source>
</evidence>
<dbReference type="AlphaFoldDB" id="A0A418IDJ2"/>
<organism evidence="1 2">
    <name type="scientific">Staphylococcus shinii</name>
    <dbReference type="NCBI Taxonomy" id="2912228"/>
    <lineage>
        <taxon>Bacteria</taxon>
        <taxon>Bacillati</taxon>
        <taxon>Bacillota</taxon>
        <taxon>Bacilli</taxon>
        <taxon>Bacillales</taxon>
        <taxon>Staphylococcaceae</taxon>
        <taxon>Staphylococcus</taxon>
    </lineage>
</organism>
<comment type="caution">
    <text evidence="1">The sequence shown here is derived from an EMBL/GenBank/DDBJ whole genome shotgun (WGS) entry which is preliminary data.</text>
</comment>
<proteinExistence type="predicted"/>
<dbReference type="Proteomes" id="UP000286317">
    <property type="component" value="Unassembled WGS sequence"/>
</dbReference>
<keyword evidence="2" id="KW-1185">Reference proteome</keyword>
<dbReference type="OrthoDB" id="107670at2"/>
<evidence type="ECO:0000313" key="1">
    <source>
        <dbReference type="EMBL" id="RIM98569.1"/>
    </source>
</evidence>
<dbReference type="Gene3D" id="3.40.190.290">
    <property type="match status" value="1"/>
</dbReference>
<name>A0A418IDJ2_9STAP</name>
<gene>
    <name evidence="1" type="ORF">BU112_11095</name>
</gene>
<accession>A0A418IDJ2</accession>
<protein>
    <submittedName>
        <fullName evidence="1">Uncharacterized protein</fullName>
    </submittedName>
</protein>
<sequence>MIKTLTTNKIDDDNLSKTPCLDQQGDYIIRNTDMILKEQYLNNTVVRAFYNFMKDVNLEF</sequence>